<accession>A0ABS6UJC5</accession>
<dbReference type="Proteomes" id="UP000694300">
    <property type="component" value="Unassembled WGS sequence"/>
</dbReference>
<name>A0ABS6UJC5_9PSEU</name>
<evidence type="ECO:0000313" key="4">
    <source>
        <dbReference type="Proteomes" id="UP000694300"/>
    </source>
</evidence>
<reference evidence="3 4" key="1">
    <citation type="submission" date="2020-11" db="EMBL/GenBank/DDBJ databases">
        <title>Pseudonocardia abyssalis sp. nov. and Pseudonocardia oceani sp. nov., description and phylogenomic analysis of two novel actinomycetes isolated from the deep Southern Ocean.</title>
        <authorList>
            <person name="Parra J."/>
        </authorList>
    </citation>
    <scope>NUCLEOTIDE SEQUENCE [LARGE SCALE GENOMIC DNA]</scope>
    <source>
        <strain evidence="4">KRD185</strain>
    </source>
</reference>
<dbReference type="InterPro" id="IPR000757">
    <property type="entry name" value="Beta-glucanase-like"/>
</dbReference>
<dbReference type="RefSeq" id="WP_218596370.1">
    <property type="nucleotide sequence ID" value="NZ_JADQDF010000001.1"/>
</dbReference>
<dbReference type="GO" id="GO:0016787">
    <property type="term" value="F:hydrolase activity"/>
    <property type="evidence" value="ECO:0007669"/>
    <property type="project" value="UniProtKB-KW"/>
</dbReference>
<dbReference type="PANTHER" id="PTHR10963">
    <property type="entry name" value="GLYCOSYL HYDROLASE-RELATED"/>
    <property type="match status" value="1"/>
</dbReference>
<comment type="caution">
    <text evidence="3">The sequence shown here is derived from an EMBL/GenBank/DDBJ whole genome shotgun (WGS) entry which is preliminary data.</text>
</comment>
<sequence>MTAAESLGWGSPALADEFDGLLGGDWRVYSGTGFDGQGTRTAEALSVSEGVLTITGDAEGNTGGMAWSTGQEYGRWEARVRTPAGDPSYNPVLLLWPDDPAAAGQEIDFLEVLDPTRQTANAFVHPGGGSAAEAGEVAVDGTAWHTWAVEWTPTSVTTYVDGTEWWRLDDPALLPSGPMHLCVQLDWFPTAGATVQESSMQVDWVRQYALPATPADPGTPAESGAPTDPAPPADTATPADASPAGAAAPADIAAPAPAPAPAPADAARQAGAAAPADPTAPADVTAPADPAPAADAPAATEGVAMTEGVRLAEGAPDLPARPGIVGHAVAAPRR</sequence>
<evidence type="ECO:0000256" key="1">
    <source>
        <dbReference type="SAM" id="MobiDB-lite"/>
    </source>
</evidence>
<keyword evidence="4" id="KW-1185">Reference proteome</keyword>
<keyword evidence="3" id="KW-0378">Hydrolase</keyword>
<dbReference type="PROSITE" id="PS51762">
    <property type="entry name" value="GH16_2"/>
    <property type="match status" value="1"/>
</dbReference>
<organism evidence="3 4">
    <name type="scientific">Pseudonocardia oceani</name>
    <dbReference type="NCBI Taxonomy" id="2792013"/>
    <lineage>
        <taxon>Bacteria</taxon>
        <taxon>Bacillati</taxon>
        <taxon>Actinomycetota</taxon>
        <taxon>Actinomycetes</taxon>
        <taxon>Pseudonocardiales</taxon>
        <taxon>Pseudonocardiaceae</taxon>
        <taxon>Pseudonocardia</taxon>
    </lineage>
</organism>
<feature type="compositionally biased region" description="Low complexity" evidence="1">
    <location>
        <begin position="263"/>
        <end position="300"/>
    </location>
</feature>
<protein>
    <submittedName>
        <fullName evidence="3">Glycoside hydrolase family 16 protein</fullName>
    </submittedName>
</protein>
<dbReference type="EMBL" id="JADQDF010000001">
    <property type="protein sequence ID" value="MBW0132331.1"/>
    <property type="molecule type" value="Genomic_DNA"/>
</dbReference>
<dbReference type="Pfam" id="PF00722">
    <property type="entry name" value="Glyco_hydro_16"/>
    <property type="match status" value="1"/>
</dbReference>
<evidence type="ECO:0000259" key="2">
    <source>
        <dbReference type="PROSITE" id="PS51762"/>
    </source>
</evidence>
<gene>
    <name evidence="3" type="ORF">I4I82_32315</name>
</gene>
<evidence type="ECO:0000313" key="3">
    <source>
        <dbReference type="EMBL" id="MBW0132331.1"/>
    </source>
</evidence>
<feature type="domain" description="GH16" evidence="2">
    <location>
        <begin position="7"/>
        <end position="213"/>
    </location>
</feature>
<feature type="compositionally biased region" description="Low complexity" evidence="1">
    <location>
        <begin position="233"/>
        <end position="255"/>
    </location>
</feature>
<feature type="region of interest" description="Disordered" evidence="1">
    <location>
        <begin position="211"/>
        <end position="334"/>
    </location>
</feature>
<dbReference type="InterPro" id="IPR050546">
    <property type="entry name" value="Glycosyl_Hydrlase_16"/>
</dbReference>
<proteinExistence type="predicted"/>
<dbReference type="CDD" id="cd00413">
    <property type="entry name" value="Glyco_hydrolase_16"/>
    <property type="match status" value="1"/>
</dbReference>
<dbReference type="PANTHER" id="PTHR10963:SF60">
    <property type="entry name" value="GRAM-NEGATIVE BACTERIA-BINDING PROTEIN 1-RELATED"/>
    <property type="match status" value="1"/>
</dbReference>